<gene>
    <name evidence="2" type="ORF">PEVE_00006184</name>
</gene>
<proteinExistence type="predicted"/>
<evidence type="ECO:0000313" key="2">
    <source>
        <dbReference type="EMBL" id="CAH3014790.1"/>
    </source>
</evidence>
<protein>
    <submittedName>
        <fullName evidence="2">Uncharacterized protein</fullName>
    </submittedName>
</protein>
<dbReference type="EMBL" id="CALNXI010000014">
    <property type="protein sequence ID" value="CAH3014790.1"/>
    <property type="molecule type" value="Genomic_DNA"/>
</dbReference>
<feature type="region of interest" description="Disordered" evidence="1">
    <location>
        <begin position="1"/>
        <end position="20"/>
    </location>
</feature>
<accession>A0ABN8LGM8</accession>
<reference evidence="2 3" key="1">
    <citation type="submission" date="2022-05" db="EMBL/GenBank/DDBJ databases">
        <authorList>
            <consortium name="Genoscope - CEA"/>
            <person name="William W."/>
        </authorList>
    </citation>
    <scope>NUCLEOTIDE SEQUENCE [LARGE SCALE GENOMIC DNA]</scope>
</reference>
<organism evidence="2 3">
    <name type="scientific">Porites evermanni</name>
    <dbReference type="NCBI Taxonomy" id="104178"/>
    <lineage>
        <taxon>Eukaryota</taxon>
        <taxon>Metazoa</taxon>
        <taxon>Cnidaria</taxon>
        <taxon>Anthozoa</taxon>
        <taxon>Hexacorallia</taxon>
        <taxon>Scleractinia</taxon>
        <taxon>Fungiina</taxon>
        <taxon>Poritidae</taxon>
        <taxon>Porites</taxon>
    </lineage>
</organism>
<comment type="caution">
    <text evidence="2">The sequence shown here is derived from an EMBL/GenBank/DDBJ whole genome shotgun (WGS) entry which is preliminary data.</text>
</comment>
<keyword evidence="3" id="KW-1185">Reference proteome</keyword>
<evidence type="ECO:0000313" key="3">
    <source>
        <dbReference type="Proteomes" id="UP001159427"/>
    </source>
</evidence>
<dbReference type="Proteomes" id="UP001159427">
    <property type="component" value="Unassembled WGS sequence"/>
</dbReference>
<feature type="non-terminal residue" evidence="2">
    <location>
        <position position="195"/>
    </location>
</feature>
<sequence>MRAVPSFNKAKDNTVHHGSCPKSKITCRCSLKIFCQGQEQHREVCRLAEVQFRLGCGSTVQRNFIPSHCLDCLKVVKQCPVRGCGQHCRKGEVLEHKKEKNERHISLMESERTGILWKSEKGRLAVLPQCSPSEQFVLTWTGLGAGLGSLAPPVLVKLKRRWRLYFQKGMERLKYIQGLEDIAVAPRQVFVDGSS</sequence>
<name>A0ABN8LGM8_9CNID</name>
<evidence type="ECO:0000256" key="1">
    <source>
        <dbReference type="SAM" id="MobiDB-lite"/>
    </source>
</evidence>